<accession>A0ABW2HCC3</accession>
<evidence type="ECO:0000313" key="6">
    <source>
        <dbReference type="Proteomes" id="UP001596507"/>
    </source>
</evidence>
<dbReference type="InterPro" id="IPR016181">
    <property type="entry name" value="Acyl_CoA_acyltransferase"/>
</dbReference>
<reference evidence="6" key="1">
    <citation type="journal article" date="2019" name="Int. J. Syst. Evol. Microbiol.">
        <title>The Global Catalogue of Microorganisms (GCM) 10K type strain sequencing project: providing services to taxonomists for standard genome sequencing and annotation.</title>
        <authorList>
            <consortium name="The Broad Institute Genomics Platform"/>
            <consortium name="The Broad Institute Genome Sequencing Center for Infectious Disease"/>
            <person name="Wu L."/>
            <person name="Ma J."/>
        </authorList>
    </citation>
    <scope>NUCLEOTIDE SEQUENCE [LARGE SCALE GENOMIC DNA]</scope>
    <source>
        <strain evidence="6">CGMCC 1.15772</strain>
    </source>
</reference>
<evidence type="ECO:0000256" key="3">
    <source>
        <dbReference type="SAM" id="MobiDB-lite"/>
    </source>
</evidence>
<dbReference type="Gene3D" id="3.40.630.30">
    <property type="match status" value="1"/>
</dbReference>
<dbReference type="GO" id="GO:0016746">
    <property type="term" value="F:acyltransferase activity"/>
    <property type="evidence" value="ECO:0007669"/>
    <property type="project" value="UniProtKB-KW"/>
</dbReference>
<feature type="domain" description="N-acetyltransferase" evidence="4">
    <location>
        <begin position="28"/>
        <end position="192"/>
    </location>
</feature>
<dbReference type="Pfam" id="PF00583">
    <property type="entry name" value="Acetyltransf_1"/>
    <property type="match status" value="2"/>
</dbReference>
<dbReference type="InterPro" id="IPR000182">
    <property type="entry name" value="GNAT_dom"/>
</dbReference>
<organism evidence="5 6">
    <name type="scientific">Microbacterium fluvii</name>
    <dbReference type="NCBI Taxonomy" id="415215"/>
    <lineage>
        <taxon>Bacteria</taxon>
        <taxon>Bacillati</taxon>
        <taxon>Actinomycetota</taxon>
        <taxon>Actinomycetes</taxon>
        <taxon>Micrococcales</taxon>
        <taxon>Microbacteriaceae</taxon>
        <taxon>Microbacterium</taxon>
    </lineage>
</organism>
<dbReference type="CDD" id="cd04301">
    <property type="entry name" value="NAT_SF"/>
    <property type="match status" value="2"/>
</dbReference>
<feature type="domain" description="N-acetyltransferase" evidence="4">
    <location>
        <begin position="194"/>
        <end position="343"/>
    </location>
</feature>
<dbReference type="Proteomes" id="UP001596507">
    <property type="component" value="Unassembled WGS sequence"/>
</dbReference>
<dbReference type="SUPFAM" id="SSF55729">
    <property type="entry name" value="Acyl-CoA N-acyltransferases (Nat)"/>
    <property type="match status" value="2"/>
</dbReference>
<dbReference type="PANTHER" id="PTHR43420">
    <property type="entry name" value="ACETYLTRANSFERASE"/>
    <property type="match status" value="1"/>
</dbReference>
<dbReference type="PROSITE" id="PS51186">
    <property type="entry name" value="GNAT"/>
    <property type="match status" value="2"/>
</dbReference>
<dbReference type="EC" id="2.3.1.-" evidence="5"/>
<gene>
    <name evidence="5" type="ORF">ACFQRL_00850</name>
</gene>
<name>A0ABW2HCC3_9MICO</name>
<dbReference type="PANTHER" id="PTHR43420:SF47">
    <property type="entry name" value="N-ACETYLTRANSFERASE DOMAIN-CONTAINING PROTEIN"/>
    <property type="match status" value="1"/>
</dbReference>
<evidence type="ECO:0000313" key="5">
    <source>
        <dbReference type="EMBL" id="MFC7267498.1"/>
    </source>
</evidence>
<evidence type="ECO:0000256" key="2">
    <source>
        <dbReference type="ARBA" id="ARBA00023315"/>
    </source>
</evidence>
<dbReference type="InterPro" id="IPR050680">
    <property type="entry name" value="YpeA/RimI_acetyltransf"/>
</dbReference>
<evidence type="ECO:0000259" key="4">
    <source>
        <dbReference type="PROSITE" id="PS51186"/>
    </source>
</evidence>
<protein>
    <submittedName>
        <fullName evidence="5">GNAT family N-acetyltransferase</fullName>
        <ecNumber evidence="5">2.3.1.-</ecNumber>
    </submittedName>
</protein>
<sequence>MSSDSIPTLAERLGPTPDAVPRAHPDVAQWRAATMADVDAIHTVFAAAAPVDHPTYTSPREEIEETLELSHVDIARDTMIAFGHDGAALAAGVVLNHPDRTTTVKAYLMGAVHPAHRRRGIGSALIGWQYARARQQLASSGVSLPGEVDVYADEGNDGLVHLAERLGLLTERWFSSMVRDSATAVPETTDAEGIAIVPFTAERAEAVRAARNDAFRDHWGSLPTDPERWAQFVGGPFFRPDLSRLALDGDRVVAFCLSSVNEDDWATLGASNAYIDLIGVVRDHRGRGLAPRVIAAGLRAIAAAGLEKAVLDVDTASPTGANALYEGLGFVATERSRALVRHL</sequence>
<dbReference type="EMBL" id="JBHTBE010000001">
    <property type="protein sequence ID" value="MFC7267498.1"/>
    <property type="molecule type" value="Genomic_DNA"/>
</dbReference>
<keyword evidence="1 5" id="KW-0808">Transferase</keyword>
<proteinExistence type="predicted"/>
<comment type="caution">
    <text evidence="5">The sequence shown here is derived from an EMBL/GenBank/DDBJ whole genome shotgun (WGS) entry which is preliminary data.</text>
</comment>
<dbReference type="RefSeq" id="WP_262872435.1">
    <property type="nucleotide sequence ID" value="NZ_BAABKW010000011.1"/>
</dbReference>
<keyword evidence="2 5" id="KW-0012">Acyltransferase</keyword>
<keyword evidence="6" id="KW-1185">Reference proteome</keyword>
<evidence type="ECO:0000256" key="1">
    <source>
        <dbReference type="ARBA" id="ARBA00022679"/>
    </source>
</evidence>
<feature type="region of interest" description="Disordered" evidence="3">
    <location>
        <begin position="1"/>
        <end position="22"/>
    </location>
</feature>